<dbReference type="AlphaFoldDB" id="A0A0P1IIU5"/>
<evidence type="ECO:0000313" key="16">
    <source>
        <dbReference type="EMBL" id="CUJ99596.1"/>
    </source>
</evidence>
<dbReference type="GeneID" id="83881252"/>
<evidence type="ECO:0000256" key="10">
    <source>
        <dbReference type="ARBA" id="ARBA00023004"/>
    </source>
</evidence>
<keyword evidence="6 14" id="KW-0812">Transmembrane</keyword>
<keyword evidence="4" id="KW-1003">Cell membrane</keyword>
<keyword evidence="10" id="KW-0408">Iron</keyword>
<dbReference type="FunFam" id="1.10.3820.10:FF:000001">
    <property type="entry name" value="Cytochrome c-type protein"/>
    <property type="match status" value="1"/>
</dbReference>
<feature type="domain" description="NapC/NirT cytochrome c N-terminal" evidence="15">
    <location>
        <begin position="26"/>
        <end position="195"/>
    </location>
</feature>
<dbReference type="InterPro" id="IPR038266">
    <property type="entry name" value="NapC/NirT_cytc_sf"/>
</dbReference>
<name>A0A0P1IIU5_9RHOB</name>
<evidence type="ECO:0000256" key="3">
    <source>
        <dbReference type="ARBA" id="ARBA00022448"/>
    </source>
</evidence>
<dbReference type="GO" id="GO:0009055">
    <property type="term" value="F:electron transfer activity"/>
    <property type="evidence" value="ECO:0007669"/>
    <property type="project" value="TreeGrafter"/>
</dbReference>
<dbReference type="GO" id="GO:0046872">
    <property type="term" value="F:metal ion binding"/>
    <property type="evidence" value="ECO:0007669"/>
    <property type="project" value="UniProtKB-KW"/>
</dbReference>
<dbReference type="EMBL" id="CYTW01000002">
    <property type="protein sequence ID" value="CUJ99596.1"/>
    <property type="molecule type" value="Genomic_DNA"/>
</dbReference>
<comment type="function">
    <text evidence="12">Mediates electron flow from quinones to the NapAB complex.</text>
</comment>
<accession>A0A0P1IIU5</accession>
<keyword evidence="7" id="KW-0479">Metal-binding</keyword>
<evidence type="ECO:0000256" key="7">
    <source>
        <dbReference type="ARBA" id="ARBA00022723"/>
    </source>
</evidence>
<evidence type="ECO:0000256" key="14">
    <source>
        <dbReference type="SAM" id="Phobius"/>
    </source>
</evidence>
<comment type="similarity">
    <text evidence="2">Belongs to the NapC/NirT/NrfH family.</text>
</comment>
<evidence type="ECO:0000256" key="13">
    <source>
        <dbReference type="ARBA" id="ARBA00074074"/>
    </source>
</evidence>
<dbReference type="Gene3D" id="1.10.3820.10">
    <property type="entry name" value="Di-heme elbow motif domain"/>
    <property type="match status" value="1"/>
</dbReference>
<evidence type="ECO:0000256" key="1">
    <source>
        <dbReference type="ARBA" id="ARBA00004162"/>
    </source>
</evidence>
<dbReference type="PANTHER" id="PTHR30333:SF1">
    <property type="entry name" value="CYTOCHROME C-TYPE PROTEIN NAPC"/>
    <property type="match status" value="1"/>
</dbReference>
<dbReference type="Pfam" id="PF03264">
    <property type="entry name" value="Cytochrom_NNT"/>
    <property type="match status" value="1"/>
</dbReference>
<evidence type="ECO:0000259" key="15">
    <source>
        <dbReference type="Pfam" id="PF03264"/>
    </source>
</evidence>
<evidence type="ECO:0000256" key="8">
    <source>
        <dbReference type="ARBA" id="ARBA00022982"/>
    </source>
</evidence>
<keyword evidence="3" id="KW-0813">Transport</keyword>
<keyword evidence="8" id="KW-0249">Electron transport</keyword>
<keyword evidence="5" id="KW-0349">Heme</keyword>
<keyword evidence="9 14" id="KW-1133">Transmembrane helix</keyword>
<evidence type="ECO:0000256" key="12">
    <source>
        <dbReference type="ARBA" id="ARBA00055242"/>
    </source>
</evidence>
<organism evidence="16 17">
    <name type="scientific">Shimia thalassica</name>
    <dbReference type="NCBI Taxonomy" id="1715693"/>
    <lineage>
        <taxon>Bacteria</taxon>
        <taxon>Pseudomonadati</taxon>
        <taxon>Pseudomonadota</taxon>
        <taxon>Alphaproteobacteria</taxon>
        <taxon>Rhodobacterales</taxon>
        <taxon>Roseobacteraceae</taxon>
    </lineage>
</organism>
<keyword evidence="17" id="KW-1185">Reference proteome</keyword>
<feature type="transmembrane region" description="Helical" evidence="14">
    <location>
        <begin position="20"/>
        <end position="45"/>
    </location>
</feature>
<dbReference type="GO" id="GO:0005886">
    <property type="term" value="C:plasma membrane"/>
    <property type="evidence" value="ECO:0007669"/>
    <property type="project" value="UniProtKB-SubCell"/>
</dbReference>
<evidence type="ECO:0000256" key="11">
    <source>
        <dbReference type="ARBA" id="ARBA00023136"/>
    </source>
</evidence>
<dbReference type="InterPro" id="IPR005126">
    <property type="entry name" value="NapC/NirT_cyt_c_N"/>
</dbReference>
<gene>
    <name evidence="16" type="primary">napC</name>
    <name evidence="16" type="ORF">PH7735_02227</name>
</gene>
<dbReference type="PANTHER" id="PTHR30333">
    <property type="entry name" value="CYTOCHROME C-TYPE PROTEIN"/>
    <property type="match status" value="1"/>
</dbReference>
<comment type="subcellular location">
    <subcellularLocation>
        <location evidence="1">Cell membrane</location>
        <topology evidence="1">Single-pass membrane protein</topology>
    </subcellularLocation>
</comment>
<evidence type="ECO:0000256" key="6">
    <source>
        <dbReference type="ARBA" id="ARBA00022692"/>
    </source>
</evidence>
<dbReference type="Proteomes" id="UP000051870">
    <property type="component" value="Unassembled WGS sequence"/>
</dbReference>
<evidence type="ECO:0000313" key="17">
    <source>
        <dbReference type="Proteomes" id="UP000051870"/>
    </source>
</evidence>
<sequence length="241" mass="27963">MTHSNSPEPRPGFIRRIWNWFWTPTAVLSTGFVLIAGFLAGILFWGGFHWSMEMTNTEEFCTGCHTMETNLGEYRETIHYNNHSGVRAICSDCHVPKEWNHKVKAKVMAVKDIYHELMGTIDTPEKYEEHRLKMAAQTWKKMKQSDSRECRNCHNFDYMDFTIQESRAATEHQRAIDNNMTCIDCHQGIAHRLPEGYLKEYKRVVDELDMTPKSEAQKDAKIDVDGIRSFLKMTPSENHGG</sequence>
<dbReference type="InterPro" id="IPR051174">
    <property type="entry name" value="Cytochrome_c-type_ET"/>
</dbReference>
<reference evidence="17" key="1">
    <citation type="submission" date="2015-09" db="EMBL/GenBank/DDBJ databases">
        <authorList>
            <person name="Rodrigo-Torres Lidia"/>
            <person name="Arahal R.David."/>
        </authorList>
    </citation>
    <scope>NUCLEOTIDE SEQUENCE [LARGE SCALE GENOMIC DNA]</scope>
    <source>
        <strain evidence="17">CECT 7735</strain>
    </source>
</reference>
<dbReference type="GO" id="GO:0009061">
    <property type="term" value="P:anaerobic respiration"/>
    <property type="evidence" value="ECO:0007669"/>
    <property type="project" value="TreeGrafter"/>
</dbReference>
<evidence type="ECO:0000256" key="9">
    <source>
        <dbReference type="ARBA" id="ARBA00022989"/>
    </source>
</evidence>
<keyword evidence="11 14" id="KW-0472">Membrane</keyword>
<dbReference type="STRING" id="1715693.PH7735_02227"/>
<proteinExistence type="inferred from homology"/>
<evidence type="ECO:0000256" key="5">
    <source>
        <dbReference type="ARBA" id="ARBA00022617"/>
    </source>
</evidence>
<dbReference type="RefSeq" id="WP_058311411.1">
    <property type="nucleotide sequence ID" value="NZ_CYTW01000002.1"/>
</dbReference>
<protein>
    <recommendedName>
        <fullName evidence="13">Cytochrome c-type protein NapC</fullName>
    </recommendedName>
</protein>
<dbReference type="InterPro" id="IPR036280">
    <property type="entry name" value="Multihaem_cyt_sf"/>
</dbReference>
<evidence type="ECO:0000256" key="4">
    <source>
        <dbReference type="ARBA" id="ARBA00022475"/>
    </source>
</evidence>
<evidence type="ECO:0000256" key="2">
    <source>
        <dbReference type="ARBA" id="ARBA00007395"/>
    </source>
</evidence>
<dbReference type="SUPFAM" id="SSF48695">
    <property type="entry name" value="Multiheme cytochromes"/>
    <property type="match status" value="1"/>
</dbReference>